<dbReference type="Pfam" id="PF00571">
    <property type="entry name" value="CBS"/>
    <property type="match status" value="2"/>
</dbReference>
<dbReference type="Gene3D" id="1.25.60.10">
    <property type="entry name" value="MgtE N-terminal domain-like"/>
    <property type="match status" value="1"/>
</dbReference>
<dbReference type="Proteomes" id="UP001154400">
    <property type="component" value="Chromosome"/>
</dbReference>
<dbReference type="Pfam" id="PF03448">
    <property type="entry name" value="MgtE_N"/>
    <property type="match status" value="1"/>
</dbReference>
<reference evidence="3" key="1">
    <citation type="journal article" date="2010" name="PLoS Genet.">
        <title>The genome of a pathogenic rhodococcus: cooptive virulence underpinned by key gene acquisitions.</title>
        <authorList>
            <person name="Letek M."/>
            <person name="Gonzalez P."/>
            <person name="Macarthur I."/>
            <person name="Rodriguez H."/>
            <person name="Freeman T.C."/>
            <person name="Valero-Rello A."/>
            <person name="Blanco M."/>
            <person name="Buckley T."/>
            <person name="Cherevach I."/>
            <person name="Fahey R."/>
            <person name="Hapeshi A."/>
            <person name="Holdstock J."/>
            <person name="Leadon D."/>
            <person name="Navas J."/>
            <person name="Ocampo A."/>
            <person name="Quail M.A."/>
            <person name="Sanders M."/>
            <person name="Scortti M.M."/>
            <person name="Prescott J.F."/>
            <person name="Fogarty U."/>
            <person name="Meijer W.G."/>
            <person name="Parkhill J."/>
            <person name="Bentley S.D."/>
            <person name="Vazquez-Boland J.A."/>
        </authorList>
    </citation>
    <scope>NUCLEOTIDE SEQUENCE [LARGE SCALE GENOMIC DNA]</scope>
    <source>
        <strain evidence="3 4">103S</strain>
    </source>
</reference>
<dbReference type="InterPro" id="IPR046342">
    <property type="entry name" value="CBS_dom_sf"/>
</dbReference>
<dbReference type="GO" id="GO:0015095">
    <property type="term" value="F:magnesium ion transmembrane transporter activity"/>
    <property type="evidence" value="ECO:0007669"/>
    <property type="project" value="InterPro"/>
</dbReference>
<gene>
    <name evidence="3" type="ordered locus">REQ_14530</name>
</gene>
<dbReference type="InterPro" id="IPR000644">
    <property type="entry name" value="CBS_dom"/>
</dbReference>
<dbReference type="InterPro" id="IPR038076">
    <property type="entry name" value="MgtE_N_sf"/>
</dbReference>
<proteinExistence type="predicted"/>
<accession>A0A3S5Y4R7</accession>
<dbReference type="SUPFAM" id="SSF158791">
    <property type="entry name" value="MgtE N-terminal domain-like"/>
    <property type="match status" value="1"/>
</dbReference>
<dbReference type="KEGG" id="req:REQ_14530"/>
<evidence type="ECO:0000259" key="2">
    <source>
        <dbReference type="PROSITE" id="PS51371"/>
    </source>
</evidence>
<protein>
    <submittedName>
        <fullName evidence="3">Magnesium binding protein</fullName>
    </submittedName>
</protein>
<evidence type="ECO:0000313" key="4">
    <source>
        <dbReference type="Proteomes" id="UP000006892"/>
    </source>
</evidence>
<dbReference type="AlphaFoldDB" id="A0A3S5Y4R7"/>
<dbReference type="InterPro" id="IPR011033">
    <property type="entry name" value="PRC_barrel-like_sf"/>
</dbReference>
<dbReference type="SMART" id="SM00924">
    <property type="entry name" value="MgtE_N"/>
    <property type="match status" value="1"/>
</dbReference>
<dbReference type="Gene3D" id="3.10.580.10">
    <property type="entry name" value="CBS-domain"/>
    <property type="match status" value="1"/>
</dbReference>
<dbReference type="InterPro" id="IPR058838">
    <property type="entry name" value="SH3_actinomycetes"/>
</dbReference>
<dbReference type="Pfam" id="PF26205">
    <property type="entry name" value="SH3_actinomycetes"/>
    <property type="match status" value="1"/>
</dbReference>
<evidence type="ECO:0000256" key="1">
    <source>
        <dbReference type="PROSITE-ProRule" id="PRU00703"/>
    </source>
</evidence>
<sequence>MNKVFAARLAGLVVLGPDGESIGRVRDVVLTIRIGRQPPRVLGLVIEMFTRKRIFVPMLRVTAIEPASVTLKTGNVSLRRFDQRPTEILALAQVLDSRVHIDDPEVTEAIGTEAVIVDLGIELTRTRDWVVSRVAVRAQRGRLGRRSAIHVVDWQHVHGLTPTALSMPGQGVSQLLMQFEGMRAADVAHAMRELPEKRRHEVALALDDERLADVVQELPADDQTDLLLHLEVERAADVLEAMDPDDAADLLGELPETDAESLLQLMDPEDSEPVRRLLEHSPDTAGGLMTPEPVVLTPSTTVAEALARARNADLTPALASMVFVVRPPTATPTGRYLGCVHLQRLLREPPANLVGGVLDDDLPRLDPEDSLATVTRFFATYNLVCAPVVDDEHHLLGAVTVDDVLDHLLPTDWREEDHNHE</sequence>
<dbReference type="EMBL" id="FN563149">
    <property type="protein sequence ID" value="CBH47533.1"/>
    <property type="molecule type" value="Genomic_DNA"/>
</dbReference>
<dbReference type="InterPro" id="IPR006668">
    <property type="entry name" value="Mg_transptr_MgtE_intracell_dom"/>
</dbReference>
<feature type="domain" description="CBS" evidence="2">
    <location>
        <begin position="358"/>
        <end position="416"/>
    </location>
</feature>
<name>A0A3S5Y4R7_RHOH1</name>
<dbReference type="SUPFAM" id="SSF50346">
    <property type="entry name" value="PRC-barrel domain"/>
    <property type="match status" value="1"/>
</dbReference>
<dbReference type="CDD" id="cd04606">
    <property type="entry name" value="CBS_pair_Mg_transporter"/>
    <property type="match status" value="1"/>
</dbReference>
<dbReference type="PANTHER" id="PTHR43773:SF1">
    <property type="entry name" value="MAGNESIUM TRANSPORTER MGTE"/>
    <property type="match status" value="1"/>
</dbReference>
<dbReference type="GO" id="GO:0016020">
    <property type="term" value="C:membrane"/>
    <property type="evidence" value="ECO:0007669"/>
    <property type="project" value="InterPro"/>
</dbReference>
<organism evidence="3">
    <name type="scientific">Rhodococcus hoagii (strain 103S)</name>
    <name type="common">Rhodococcus equi</name>
    <dbReference type="NCBI Taxonomy" id="685727"/>
    <lineage>
        <taxon>Bacteria</taxon>
        <taxon>Bacillati</taxon>
        <taxon>Actinomycetota</taxon>
        <taxon>Actinomycetes</taxon>
        <taxon>Mycobacteriales</taxon>
        <taxon>Nocardiaceae</taxon>
        <taxon>Prescottella</taxon>
    </lineage>
</organism>
<keyword evidence="1" id="KW-0129">CBS domain</keyword>
<dbReference type="PROSITE" id="PS51371">
    <property type="entry name" value="CBS"/>
    <property type="match status" value="2"/>
</dbReference>
<dbReference type="PANTHER" id="PTHR43773">
    <property type="entry name" value="MAGNESIUM TRANSPORTER MGTE"/>
    <property type="match status" value="1"/>
</dbReference>
<dbReference type="SUPFAM" id="SSF54631">
    <property type="entry name" value="CBS-domain pair"/>
    <property type="match status" value="1"/>
</dbReference>
<dbReference type="SMART" id="SM00116">
    <property type="entry name" value="CBS"/>
    <property type="match status" value="1"/>
</dbReference>
<dbReference type="InterPro" id="IPR006669">
    <property type="entry name" value="MgtE_transporter"/>
</dbReference>
<feature type="domain" description="CBS" evidence="2">
    <location>
        <begin position="289"/>
        <end position="357"/>
    </location>
</feature>
<evidence type="ECO:0000313" key="3">
    <source>
        <dbReference type="EMBL" id="CBH47533.1"/>
    </source>
</evidence>